<dbReference type="EMBL" id="OENF01000039">
    <property type="protein sequence ID" value="SOS75437.1"/>
    <property type="molecule type" value="Genomic_DNA"/>
</dbReference>
<evidence type="ECO:0000313" key="2">
    <source>
        <dbReference type="Proteomes" id="UP000234211"/>
    </source>
</evidence>
<protein>
    <recommendedName>
        <fullName evidence="3">DUF3781 domain-containing protein</fullName>
    </recommendedName>
</protein>
<organism evidence="1 2">
    <name type="scientific">Tenacibaculum piscium</name>
    <dbReference type="NCBI Taxonomy" id="1458515"/>
    <lineage>
        <taxon>Bacteria</taxon>
        <taxon>Pseudomonadati</taxon>
        <taxon>Bacteroidota</taxon>
        <taxon>Flavobacteriia</taxon>
        <taxon>Flavobacteriales</taxon>
        <taxon>Flavobacteriaceae</taxon>
        <taxon>Tenacibaculum</taxon>
    </lineage>
</organism>
<name>A0A2H1YKP8_9FLAO</name>
<dbReference type="RefSeq" id="WP_198912825.1">
    <property type="nucleotide sequence ID" value="NZ_JAFMUR010000001.1"/>
</dbReference>
<dbReference type="AlphaFoldDB" id="A0A2H1YKP8"/>
<proteinExistence type="predicted"/>
<dbReference type="InterPro" id="IPR024229">
    <property type="entry name" value="DUF3781"/>
</dbReference>
<gene>
    <name evidence="1" type="ORF">TNO020_440216</name>
</gene>
<accession>A0A2H1YKP8</accession>
<evidence type="ECO:0000313" key="1">
    <source>
        <dbReference type="EMBL" id="SOS75437.1"/>
    </source>
</evidence>
<dbReference type="GeneID" id="86942170"/>
<evidence type="ECO:0008006" key="3">
    <source>
        <dbReference type="Google" id="ProtNLM"/>
    </source>
</evidence>
<dbReference type="Pfam" id="PF12636">
    <property type="entry name" value="DUF3781"/>
    <property type="match status" value="1"/>
</dbReference>
<keyword evidence="2" id="KW-1185">Reference proteome</keyword>
<dbReference type="Proteomes" id="UP000234211">
    <property type="component" value="Unassembled WGS sequence"/>
</dbReference>
<sequence length="90" mass="10595">MEINKYKIVLKHCYTELVYPRINKKLGTAFSKFEIETLIQKVLEDTPLEYYEKIGKNFYVTSKKHLITITINASTFRIITVNSISKKSKF</sequence>
<reference evidence="2" key="1">
    <citation type="submission" date="2017-11" db="EMBL/GenBank/DDBJ databases">
        <authorList>
            <person name="Duchaud E."/>
        </authorList>
    </citation>
    <scope>NUCLEOTIDE SEQUENCE [LARGE SCALE GENOMIC DNA]</scope>
    <source>
        <strain evidence="2">Tenacibaculum sp. TNO020</strain>
    </source>
</reference>